<reference evidence="3 4" key="1">
    <citation type="journal article" date="2020" name="Cell Host Microbe">
        <title>Functional and Genomic Variation between Human-Derived Isolates of Lachnospiraceae Reveals Inter- and Intra-Species Diversity.</title>
        <authorList>
            <person name="Sorbara M.T."/>
            <person name="Littmann E.R."/>
            <person name="Fontana E."/>
            <person name="Moody T.U."/>
            <person name="Kohout C.E."/>
            <person name="Gjonbalaj M."/>
            <person name="Eaton V."/>
            <person name="Seok R."/>
            <person name="Leiner I.M."/>
            <person name="Pamer E.G."/>
        </authorList>
    </citation>
    <scope>NUCLEOTIDE SEQUENCE [LARGE SCALE GENOMIC DNA]</scope>
    <source>
        <strain evidence="3 4">MSK.1.17</strain>
    </source>
</reference>
<reference evidence="2" key="3">
    <citation type="submission" date="2022-01" db="EMBL/GenBank/DDBJ databases">
        <title>Collection of gut derived symbiotic bacterial strains cultured from healthy donors.</title>
        <authorList>
            <person name="Lin H."/>
            <person name="Kohout C."/>
            <person name="Waligurski E."/>
            <person name="Pamer E.G."/>
        </authorList>
    </citation>
    <scope>NUCLEOTIDE SEQUENCE</scope>
    <source>
        <strain evidence="2">DFI.6.55</strain>
    </source>
</reference>
<dbReference type="Gene3D" id="3.20.20.210">
    <property type="match status" value="1"/>
</dbReference>
<dbReference type="Proteomes" id="UP000669239">
    <property type="component" value="Unassembled WGS sequence"/>
</dbReference>
<protein>
    <recommendedName>
        <fullName evidence="1">Uroporphyrinogen decarboxylase (URO-D) domain-containing protein</fullName>
    </recommendedName>
</protein>
<name>A0AAW5C4R0_9FIRM</name>
<reference evidence="3" key="2">
    <citation type="submission" date="2020-02" db="EMBL/GenBank/DDBJ databases">
        <authorList>
            <person name="Littmann E."/>
            <person name="Sorbara M."/>
        </authorList>
    </citation>
    <scope>NUCLEOTIDE SEQUENCE</scope>
    <source>
        <strain evidence="3">MSK.1.17</strain>
    </source>
</reference>
<dbReference type="EMBL" id="JAKNGE010000031">
    <property type="protein sequence ID" value="MCG4747999.1"/>
    <property type="molecule type" value="Genomic_DNA"/>
</dbReference>
<feature type="domain" description="Uroporphyrinogen decarboxylase (URO-D)" evidence="1">
    <location>
        <begin position="31"/>
        <end position="256"/>
    </location>
</feature>
<dbReference type="GO" id="GO:0004853">
    <property type="term" value="F:uroporphyrinogen decarboxylase activity"/>
    <property type="evidence" value="ECO:0007669"/>
    <property type="project" value="InterPro"/>
</dbReference>
<organism evidence="2 5">
    <name type="scientific">Enterocloster aldenensis</name>
    <dbReference type="NCBI Taxonomy" id="358742"/>
    <lineage>
        <taxon>Bacteria</taxon>
        <taxon>Bacillati</taxon>
        <taxon>Bacillota</taxon>
        <taxon>Clostridia</taxon>
        <taxon>Lachnospirales</taxon>
        <taxon>Lachnospiraceae</taxon>
        <taxon>Enterocloster</taxon>
    </lineage>
</organism>
<evidence type="ECO:0000313" key="3">
    <source>
        <dbReference type="EMBL" id="NSJ50187.1"/>
    </source>
</evidence>
<dbReference type="AlphaFoldDB" id="A0AAW5C4R0"/>
<evidence type="ECO:0000313" key="5">
    <source>
        <dbReference type="Proteomes" id="UP001299608"/>
    </source>
</evidence>
<comment type="caution">
    <text evidence="2">The sequence shown here is derived from an EMBL/GenBank/DDBJ whole genome shotgun (WGS) entry which is preliminary data.</text>
</comment>
<dbReference type="PANTHER" id="PTHR47099:SF1">
    <property type="entry name" value="METHYLCOBAMIDE:COM METHYLTRANSFERASE MTBA"/>
    <property type="match status" value="1"/>
</dbReference>
<dbReference type="InterPro" id="IPR038071">
    <property type="entry name" value="UROD/MetE-like_sf"/>
</dbReference>
<dbReference type="GO" id="GO:0006779">
    <property type="term" value="P:porphyrin-containing compound biosynthetic process"/>
    <property type="evidence" value="ECO:0007669"/>
    <property type="project" value="InterPro"/>
</dbReference>
<accession>A0AAW5C4R0</accession>
<evidence type="ECO:0000313" key="4">
    <source>
        <dbReference type="Proteomes" id="UP000669239"/>
    </source>
</evidence>
<dbReference type="SUPFAM" id="SSF51726">
    <property type="entry name" value="UROD/MetE-like"/>
    <property type="match status" value="1"/>
</dbReference>
<dbReference type="GeneID" id="97207114"/>
<evidence type="ECO:0000259" key="1">
    <source>
        <dbReference type="Pfam" id="PF01208"/>
    </source>
</evidence>
<dbReference type="InterPro" id="IPR052024">
    <property type="entry name" value="Methanogen_methyltrans"/>
</dbReference>
<dbReference type="InterPro" id="IPR000257">
    <property type="entry name" value="Uroporphyrinogen_deCOase"/>
</dbReference>
<dbReference type="RefSeq" id="WP_117563263.1">
    <property type="nucleotide sequence ID" value="NZ_BAABZL010000001.1"/>
</dbReference>
<dbReference type="EMBL" id="JAAITT010000023">
    <property type="protein sequence ID" value="NSJ50187.1"/>
    <property type="molecule type" value="Genomic_DNA"/>
</dbReference>
<keyword evidence="4" id="KW-1185">Reference proteome</keyword>
<dbReference type="PANTHER" id="PTHR47099">
    <property type="entry name" value="METHYLCOBAMIDE:COM METHYLTRANSFERASE MTBA"/>
    <property type="match status" value="1"/>
</dbReference>
<proteinExistence type="predicted"/>
<sequence>MTHKERLMAVKEGRKTDRPAFVAWGPHMNLVDRNAKDFTEATIAYQNTYQFDFIKLMPNGMYFTEDFGQMLRPAAHIYDDTWMNVQASAINDPHQWAKLKVPDLKTGALAREIEVCKRVNDYYQGDVPVLATVFSPFIWMGEMTGGFFHPEVILSHFEYSGSYARAALEVISETNERLMEAFVDAGAAGFFLGYQCGMAKLMGRDMFDECARKYDVSNINAIKDRTWFNMAHICHGDASTSQWFLDYPVDAFNWADQEQGQLTIGEMRQKTDRVLVGGLDHANGHGYKELEGRYKPSSDFAGNDRDEIKGHIKMKVIEALKAGGVKTVISGGCGWSEGSLPRFPLWREVMEEIGEEGWNEA</sequence>
<dbReference type="Proteomes" id="UP001299608">
    <property type="component" value="Unassembled WGS sequence"/>
</dbReference>
<evidence type="ECO:0000313" key="2">
    <source>
        <dbReference type="EMBL" id="MCG4747999.1"/>
    </source>
</evidence>
<dbReference type="Pfam" id="PF01208">
    <property type="entry name" value="URO-D"/>
    <property type="match status" value="1"/>
</dbReference>
<gene>
    <name evidence="3" type="ORF">G5B36_15965</name>
    <name evidence="2" type="ORF">L0N08_21470</name>
</gene>